<reference evidence="14" key="1">
    <citation type="submission" date="2020-03" db="EMBL/GenBank/DDBJ databases">
        <title>Draft Genome Sequence of Cylindrodendrum hubeiense.</title>
        <authorList>
            <person name="Buettner E."/>
            <person name="Kellner H."/>
        </authorList>
    </citation>
    <scope>NUCLEOTIDE SEQUENCE</scope>
    <source>
        <strain evidence="14">IHI 201604</strain>
    </source>
</reference>
<dbReference type="InterPro" id="IPR023395">
    <property type="entry name" value="MCP_dom_sf"/>
</dbReference>
<feature type="repeat" description="Solcar" evidence="10">
    <location>
        <begin position="764"/>
        <end position="844"/>
    </location>
</feature>
<evidence type="ECO:0000256" key="3">
    <source>
        <dbReference type="ARBA" id="ARBA00022448"/>
    </source>
</evidence>
<protein>
    <recommendedName>
        <fullName evidence="16">Component of oligomeric Golgi complex 3</fullName>
    </recommendedName>
</protein>
<feature type="repeat" description="Solcar" evidence="10">
    <location>
        <begin position="858"/>
        <end position="947"/>
    </location>
</feature>
<evidence type="ECO:0000259" key="13">
    <source>
        <dbReference type="Pfam" id="PF20671"/>
    </source>
</evidence>
<dbReference type="GO" id="GO:0000064">
    <property type="term" value="F:L-ornithine transmembrane transporter activity"/>
    <property type="evidence" value="ECO:0007669"/>
    <property type="project" value="TreeGrafter"/>
</dbReference>
<keyword evidence="9 10" id="KW-0472">Membrane</keyword>
<comment type="similarity">
    <text evidence="2">Belongs to the mitochondrial carrier (TC 2.A.29) family.</text>
</comment>
<dbReference type="Pfam" id="PF20671">
    <property type="entry name" value="COG3_C"/>
    <property type="match status" value="1"/>
</dbReference>
<dbReference type="InterPro" id="IPR050567">
    <property type="entry name" value="Mitochondrial_Carrier"/>
</dbReference>
<accession>A0A9P5GX78</accession>
<dbReference type="Proteomes" id="UP000722485">
    <property type="component" value="Unassembled WGS sequence"/>
</dbReference>
<evidence type="ECO:0000256" key="10">
    <source>
        <dbReference type="PROSITE-ProRule" id="PRU00282"/>
    </source>
</evidence>
<name>A0A9P5GX78_9HYPO</name>
<evidence type="ECO:0008006" key="16">
    <source>
        <dbReference type="Google" id="ProtNLM"/>
    </source>
</evidence>
<dbReference type="SUPFAM" id="SSF103506">
    <property type="entry name" value="Mitochondrial carrier"/>
    <property type="match status" value="1"/>
</dbReference>
<feature type="region of interest" description="Disordered" evidence="11">
    <location>
        <begin position="86"/>
        <end position="127"/>
    </location>
</feature>
<comment type="caution">
    <text evidence="14">The sequence shown here is derived from an EMBL/GenBank/DDBJ whole genome shotgun (WGS) entry which is preliminary data.</text>
</comment>
<evidence type="ECO:0000256" key="5">
    <source>
        <dbReference type="ARBA" id="ARBA00022737"/>
    </source>
</evidence>
<keyword evidence="3" id="KW-0813">Transport</keyword>
<proteinExistence type="inferred from homology"/>
<dbReference type="Gene3D" id="1.50.40.10">
    <property type="entry name" value="Mitochondrial carrier domain"/>
    <property type="match status" value="2"/>
</dbReference>
<dbReference type="OrthoDB" id="296793at2759"/>
<keyword evidence="4 10" id="KW-0812">Transmembrane</keyword>
<evidence type="ECO:0000256" key="11">
    <source>
        <dbReference type="SAM" id="MobiDB-lite"/>
    </source>
</evidence>
<feature type="repeat" description="Solcar" evidence="10">
    <location>
        <begin position="959"/>
        <end position="1047"/>
    </location>
</feature>
<keyword evidence="6" id="KW-0999">Mitochondrion inner membrane</keyword>
<feature type="region of interest" description="Disordered" evidence="11">
    <location>
        <begin position="16"/>
        <end position="40"/>
    </location>
</feature>
<evidence type="ECO:0000313" key="15">
    <source>
        <dbReference type="Proteomes" id="UP000722485"/>
    </source>
</evidence>
<evidence type="ECO:0000256" key="4">
    <source>
        <dbReference type="ARBA" id="ARBA00022692"/>
    </source>
</evidence>
<dbReference type="InterPro" id="IPR048685">
    <property type="entry name" value="COG3_C"/>
</dbReference>
<feature type="domain" description="Conserved oligomeric Golgi complex subunit 3 N-terminal" evidence="12">
    <location>
        <begin position="145"/>
        <end position="289"/>
    </location>
</feature>
<evidence type="ECO:0000256" key="2">
    <source>
        <dbReference type="ARBA" id="ARBA00006375"/>
    </source>
</evidence>
<organism evidence="14 15">
    <name type="scientific">Cylindrodendrum hubeiense</name>
    <dbReference type="NCBI Taxonomy" id="595255"/>
    <lineage>
        <taxon>Eukaryota</taxon>
        <taxon>Fungi</taxon>
        <taxon>Dikarya</taxon>
        <taxon>Ascomycota</taxon>
        <taxon>Pezizomycotina</taxon>
        <taxon>Sordariomycetes</taxon>
        <taxon>Hypocreomycetidae</taxon>
        <taxon>Hypocreales</taxon>
        <taxon>Nectriaceae</taxon>
        <taxon>Cylindrodendrum</taxon>
    </lineage>
</organism>
<feature type="domain" description="Conserved oligomeric Golgi complex subunit 3 C-terminal" evidence="13">
    <location>
        <begin position="309"/>
        <end position="621"/>
    </location>
</feature>
<evidence type="ECO:0000256" key="9">
    <source>
        <dbReference type="ARBA" id="ARBA00023136"/>
    </source>
</evidence>
<keyword evidence="7" id="KW-1133">Transmembrane helix</keyword>
<evidence type="ECO:0000256" key="1">
    <source>
        <dbReference type="ARBA" id="ARBA00004225"/>
    </source>
</evidence>
<evidence type="ECO:0000256" key="7">
    <source>
        <dbReference type="ARBA" id="ARBA00022989"/>
    </source>
</evidence>
<comment type="subcellular location">
    <subcellularLocation>
        <location evidence="1">Mitochondrion membrane</location>
        <topology evidence="1">Multi-pass membrane protein</topology>
    </subcellularLocation>
</comment>
<keyword evidence="5" id="KW-0677">Repeat</keyword>
<evidence type="ECO:0000256" key="8">
    <source>
        <dbReference type="ARBA" id="ARBA00023128"/>
    </source>
</evidence>
<dbReference type="AlphaFoldDB" id="A0A9P5GX78"/>
<evidence type="ECO:0000256" key="6">
    <source>
        <dbReference type="ARBA" id="ARBA00022792"/>
    </source>
</evidence>
<dbReference type="Pfam" id="PF00153">
    <property type="entry name" value="Mito_carr"/>
    <property type="match status" value="3"/>
</dbReference>
<keyword evidence="8" id="KW-0496">Mitochondrion</keyword>
<keyword evidence="15" id="KW-1185">Reference proteome</keyword>
<dbReference type="PANTHER" id="PTHR45624:SF12">
    <property type="entry name" value="MITOCHONDRIAL ORNITHINE TRANSPORTER 1"/>
    <property type="match status" value="1"/>
</dbReference>
<dbReference type="GO" id="GO:0031966">
    <property type="term" value="C:mitochondrial membrane"/>
    <property type="evidence" value="ECO:0007669"/>
    <property type="project" value="UniProtKB-SubCell"/>
</dbReference>
<evidence type="ECO:0000259" key="12">
    <source>
        <dbReference type="Pfam" id="PF04136"/>
    </source>
</evidence>
<dbReference type="GO" id="GO:1990575">
    <property type="term" value="P:mitochondrial L-ornithine transmembrane transport"/>
    <property type="evidence" value="ECO:0007669"/>
    <property type="project" value="TreeGrafter"/>
</dbReference>
<sequence length="1049" mass="117487">MYEDSWYNFVPEITSKKGHASNQGQGHRRKESLLQQPNGTGTVADIVVSMPNVYEEIENTNTPPEAAVIRRASSYSDFYRVVKEQLSKDGRPQRKKSDRWNRAWEALDLPDSGAQAESHESSESKNLASYDEQLLDASQQEYLLYRDQLTLTERHLDGLIDDANATLKLITSLSHSFQSVEAQTSTFQSQCEDLLKEQRRLELLADDVGTDLHYYAYLDNATRRLNAPGASRLVDDDSFGEMIENIDACIVFMEKHETYRDRDTYLARYNALLTKALHLLEHGYKTRLEKVSPDISRQIAATKSDSARHALAYGRFQEMMLDSYGLIPNVRQVIRRAYDFYGKPADSCTNFDTYANTAKNIFYTHLTTRDRDLKLMTQGDIQEFQKEVKSLSAETASRNFIKLCFERMYNEEGLFLRLFDVEPMWNTSLDSVFQSIKTVNTTIAHPGNLTPMVSNLQPVLQAASLQITCNVVGWLTNEYFGAEFDEVESPYFSKCKQYTSQLLVHHLWPLADTAFDTEITKSITKAAAPDTSLKIGPVVGGLASSNAYPLVKQAIKLLAMYEHCMPKERSRAEARIKYLKTGPDADLFMIKNLLIIKNELVSLEIGDIRNQASSMQHFSHIWDTLSPQNWVGFISNIIGGSLWSRGAPSVTAKTLTVEDMNEQLDELLRHSIYAFTQRWGTLMNDSHNRKTGVKPIAKVETELETMLQTAFSNQPEVVGKLKEAIQQHAQAQNEAKDSKQGIRRDMDAPAIEVEAPQASGLETAKDLLSGAVGGIAQVLIGQPFDIVKVRLQTSTQYSGALEAAASIYRNEGALAFYKGTLTPLIGIGACVSVQFGAFHKARRWLEDRNTANGHRADLSYGQYAGAGAFAGIANSVLSGPIEHIRIRLQSQPHGAGRLYDGPFDCVRKVGAHDGILAGIYRGQAVTIWREAFAYGAWFTSFEYMMNADAARNRIDRKDIASYKIAFYGGLAGEVLWLASYPLDVVKSKMQTDGFGPNKRYRNMRDCFATTYRVEGARGFFKGIAPTLLRAMPVSAGTFAVVEMTRRALD</sequence>
<dbReference type="PANTHER" id="PTHR45624">
    <property type="entry name" value="MITOCHONDRIAL BASIC AMINO ACIDS TRANSPORTER-RELATED"/>
    <property type="match status" value="1"/>
</dbReference>
<gene>
    <name evidence="14" type="ORF">G7Z17_g13315</name>
</gene>
<evidence type="ECO:0000313" key="14">
    <source>
        <dbReference type="EMBL" id="KAF7534768.1"/>
    </source>
</evidence>
<dbReference type="Pfam" id="PF04136">
    <property type="entry name" value="COG3_N"/>
    <property type="match status" value="1"/>
</dbReference>
<dbReference type="InterPro" id="IPR048320">
    <property type="entry name" value="COG3_N"/>
</dbReference>
<dbReference type="PROSITE" id="PS50920">
    <property type="entry name" value="SOLCAR"/>
    <property type="match status" value="3"/>
</dbReference>
<dbReference type="EMBL" id="JAANBB010000750">
    <property type="protein sequence ID" value="KAF7534768.1"/>
    <property type="molecule type" value="Genomic_DNA"/>
</dbReference>
<dbReference type="InterPro" id="IPR018108">
    <property type="entry name" value="MCP_transmembrane"/>
</dbReference>